<keyword evidence="1" id="KW-0472">Membrane</keyword>
<evidence type="ECO:0008006" key="4">
    <source>
        <dbReference type="Google" id="ProtNLM"/>
    </source>
</evidence>
<evidence type="ECO:0000256" key="1">
    <source>
        <dbReference type="SAM" id="Phobius"/>
    </source>
</evidence>
<dbReference type="PROSITE" id="PS51257">
    <property type="entry name" value="PROKAR_LIPOPROTEIN"/>
    <property type="match status" value="1"/>
</dbReference>
<gene>
    <name evidence="2" type="ORF">OCV77_00760</name>
</gene>
<name>A0ABT2SZB9_9FIRM</name>
<reference evidence="2 3" key="1">
    <citation type="journal article" date="2021" name="ISME Commun">
        <title>Automated analysis of genomic sequences facilitates high-throughput and comprehensive description of bacteria.</title>
        <authorList>
            <person name="Hitch T.C.A."/>
        </authorList>
    </citation>
    <scope>NUCLEOTIDE SEQUENCE [LARGE SCALE GENOMIC DNA]</scope>
    <source>
        <strain evidence="2 3">Sanger_18</strain>
    </source>
</reference>
<feature type="transmembrane region" description="Helical" evidence="1">
    <location>
        <begin position="88"/>
        <end position="108"/>
    </location>
</feature>
<feature type="transmembrane region" description="Helical" evidence="1">
    <location>
        <begin position="296"/>
        <end position="318"/>
    </location>
</feature>
<keyword evidence="1" id="KW-0812">Transmembrane</keyword>
<dbReference type="EMBL" id="JAOQKJ010000001">
    <property type="protein sequence ID" value="MCU6743046.1"/>
    <property type="molecule type" value="Genomic_DNA"/>
</dbReference>
<dbReference type="Proteomes" id="UP001652432">
    <property type="component" value="Unassembled WGS sequence"/>
</dbReference>
<feature type="transmembrane region" description="Helical" evidence="1">
    <location>
        <begin position="178"/>
        <end position="194"/>
    </location>
</feature>
<feature type="transmembrane region" description="Helical" evidence="1">
    <location>
        <begin position="200"/>
        <end position="217"/>
    </location>
</feature>
<feature type="transmembrane region" description="Helical" evidence="1">
    <location>
        <begin position="330"/>
        <end position="351"/>
    </location>
</feature>
<feature type="transmembrane region" description="Helical" evidence="1">
    <location>
        <begin position="146"/>
        <end position="166"/>
    </location>
</feature>
<feature type="transmembrane region" description="Helical" evidence="1">
    <location>
        <begin position="389"/>
        <end position="410"/>
    </location>
</feature>
<organism evidence="2 3">
    <name type="scientific">Suilimivivens aceti</name>
    <dbReference type="NCBI Taxonomy" id="2981774"/>
    <lineage>
        <taxon>Bacteria</taxon>
        <taxon>Bacillati</taxon>
        <taxon>Bacillota</taxon>
        <taxon>Clostridia</taxon>
        <taxon>Lachnospirales</taxon>
        <taxon>Lachnospiraceae</taxon>
        <taxon>Suilimivivens</taxon>
    </lineage>
</organism>
<feature type="transmembrane region" description="Helical" evidence="1">
    <location>
        <begin position="120"/>
        <end position="140"/>
    </location>
</feature>
<protein>
    <recommendedName>
        <fullName evidence="4">Dolichyl-phosphate-mannose-protein mannosyltransferase</fullName>
    </recommendedName>
</protein>
<dbReference type="RefSeq" id="WP_262572399.1">
    <property type="nucleotide sequence ID" value="NZ_JAOQKJ010000001.1"/>
</dbReference>
<evidence type="ECO:0000313" key="2">
    <source>
        <dbReference type="EMBL" id="MCU6743046.1"/>
    </source>
</evidence>
<keyword evidence="3" id="KW-1185">Reference proteome</keyword>
<comment type="caution">
    <text evidence="2">The sequence shown here is derived from an EMBL/GenBank/DDBJ whole genome shotgun (WGS) entry which is preliminary data.</text>
</comment>
<sequence>MKRNEIKKMEWPVAAILITAMIVVFGCNIFHYNYKMNSDIGAEAVLGRLIWDSKEIIPVSWYPSTETRIIATPQAAALFYGLTGNMDLSMGLACCTMTIGIVLAIWLFMKKAGSSRISCLLMCLFCLGFAGNIIILELLYVFAGYYAIHVIAFFFILNCYSSLLQKEWKKSKSLRRKMYGKCIIGLILAFLLGMQGTRGILITFGPLFGIEVIRILYEKICRRKCLGKGIVQREQHEKIPFLWVSGLLVLSFLGTKMPFFSGQEISRNIRNGFAKLVQVVLPGTWKAVGFSEGDPVRNICLGLLVLNVVIWVIVLLIHMLKWQELSSLEWCFLVTAASPVVTALIVAFTTVESSERYYFMWIFSMAFAAILSFECLRKGMTAGISAWKALTVITLTTAGIVIGINVHTVYQPILKAEEPTASDALEVVNYLEENGYEVAYSTFENANKMTALSNGKVNVYAVNSFETMDICKWLTNADGYPEDGIADQDGAVYIVPEACEEEMDRKIENDIEYICLEHIGIYKIWRHK</sequence>
<proteinExistence type="predicted"/>
<evidence type="ECO:0000313" key="3">
    <source>
        <dbReference type="Proteomes" id="UP001652432"/>
    </source>
</evidence>
<keyword evidence="1" id="KW-1133">Transmembrane helix</keyword>
<accession>A0ABT2SZB9</accession>
<feature type="transmembrane region" description="Helical" evidence="1">
    <location>
        <begin position="238"/>
        <end position="255"/>
    </location>
</feature>
<feature type="transmembrane region" description="Helical" evidence="1">
    <location>
        <begin position="12"/>
        <end position="32"/>
    </location>
</feature>
<feature type="transmembrane region" description="Helical" evidence="1">
    <location>
        <begin position="357"/>
        <end position="377"/>
    </location>
</feature>